<evidence type="ECO:0008006" key="3">
    <source>
        <dbReference type="Google" id="ProtNLM"/>
    </source>
</evidence>
<dbReference type="SUPFAM" id="SSF53720">
    <property type="entry name" value="ALDH-like"/>
    <property type="match status" value="1"/>
</dbReference>
<dbReference type="AlphaFoldDB" id="A0A382ERA7"/>
<evidence type="ECO:0000313" key="2">
    <source>
        <dbReference type="EMBL" id="SVB52882.1"/>
    </source>
</evidence>
<proteinExistence type="predicted"/>
<dbReference type="GO" id="GO:0004399">
    <property type="term" value="F:histidinol dehydrogenase activity"/>
    <property type="evidence" value="ECO:0007669"/>
    <property type="project" value="TreeGrafter"/>
</dbReference>
<accession>A0A382ERA7</accession>
<dbReference type="GO" id="GO:0005737">
    <property type="term" value="C:cytoplasm"/>
    <property type="evidence" value="ECO:0007669"/>
    <property type="project" value="TreeGrafter"/>
</dbReference>
<protein>
    <recommendedName>
        <fullName evidence="3">Histidinol dehydrogenase</fullName>
    </recommendedName>
</protein>
<dbReference type="GO" id="GO:0046872">
    <property type="term" value="F:metal ion binding"/>
    <property type="evidence" value="ECO:0007669"/>
    <property type="project" value="InterPro"/>
</dbReference>
<dbReference type="InterPro" id="IPR012131">
    <property type="entry name" value="Hstdl_DH"/>
</dbReference>
<sequence length="187" mass="20235">VELKLIKGVEGAEAVLTRLDPLDFNGLPESVSAQTRRIFGEGVSPEESVIRILRDVRATGDTAVRHYAKMLDNIDLQDMLVSPAQMDEARAAVSDDLRKSLELAAQRVREFHEAVMPSDWLDETKGLGELVRPLDRVGLYAPGGTAAYPSTVLMTAVPARVAGVKEIILATPRRGNEPLNPAVLVAA</sequence>
<feature type="non-terminal residue" evidence="2">
    <location>
        <position position="187"/>
    </location>
</feature>
<dbReference type="Pfam" id="PF00815">
    <property type="entry name" value="Histidinol_dh"/>
    <property type="match status" value="1"/>
</dbReference>
<feature type="non-terminal residue" evidence="2">
    <location>
        <position position="1"/>
    </location>
</feature>
<name>A0A382ERA7_9ZZZZ</name>
<gene>
    <name evidence="2" type="ORF">METZ01_LOCUS205736</name>
</gene>
<dbReference type="PANTHER" id="PTHR21256">
    <property type="entry name" value="HISTIDINOL DEHYDROGENASE HDH"/>
    <property type="match status" value="1"/>
</dbReference>
<dbReference type="PRINTS" id="PR00083">
    <property type="entry name" value="HOLDHDRGNASE"/>
</dbReference>
<reference evidence="2" key="1">
    <citation type="submission" date="2018-05" db="EMBL/GenBank/DDBJ databases">
        <authorList>
            <person name="Lanie J.A."/>
            <person name="Ng W.-L."/>
            <person name="Kazmierczak K.M."/>
            <person name="Andrzejewski T.M."/>
            <person name="Davidsen T.M."/>
            <person name="Wayne K.J."/>
            <person name="Tettelin H."/>
            <person name="Glass J.I."/>
            <person name="Rusch D."/>
            <person name="Podicherti R."/>
            <person name="Tsui H.-C.T."/>
            <person name="Winkler M.E."/>
        </authorList>
    </citation>
    <scope>NUCLEOTIDE SEQUENCE</scope>
</reference>
<dbReference type="InterPro" id="IPR016161">
    <property type="entry name" value="Ald_DH/histidinol_DH"/>
</dbReference>
<evidence type="ECO:0000256" key="1">
    <source>
        <dbReference type="ARBA" id="ARBA00023002"/>
    </source>
</evidence>
<keyword evidence="1" id="KW-0560">Oxidoreductase</keyword>
<organism evidence="2">
    <name type="scientific">marine metagenome</name>
    <dbReference type="NCBI Taxonomy" id="408172"/>
    <lineage>
        <taxon>unclassified sequences</taxon>
        <taxon>metagenomes</taxon>
        <taxon>ecological metagenomes</taxon>
    </lineage>
</organism>
<dbReference type="EMBL" id="UINC01045749">
    <property type="protein sequence ID" value="SVB52882.1"/>
    <property type="molecule type" value="Genomic_DNA"/>
</dbReference>
<dbReference type="GO" id="GO:0000105">
    <property type="term" value="P:L-histidine biosynthetic process"/>
    <property type="evidence" value="ECO:0007669"/>
    <property type="project" value="TreeGrafter"/>
</dbReference>
<dbReference type="PANTHER" id="PTHR21256:SF2">
    <property type="entry name" value="HISTIDINE BIOSYNTHESIS TRIFUNCTIONAL PROTEIN"/>
    <property type="match status" value="1"/>
</dbReference>
<dbReference type="GO" id="GO:0051287">
    <property type="term" value="F:NAD binding"/>
    <property type="evidence" value="ECO:0007669"/>
    <property type="project" value="InterPro"/>
</dbReference>
<dbReference type="Gene3D" id="3.40.50.1980">
    <property type="entry name" value="Nitrogenase molybdenum iron protein domain"/>
    <property type="match status" value="1"/>
</dbReference>